<evidence type="ECO:0000256" key="1">
    <source>
        <dbReference type="ARBA" id="ARBA00006484"/>
    </source>
</evidence>
<keyword evidence="5" id="KW-1185">Reference proteome</keyword>
<dbReference type="AlphaFoldDB" id="A0A8J3AWM5"/>
<protein>
    <submittedName>
        <fullName evidence="4">3-oxoacyl-ACP reductase</fullName>
    </submittedName>
</protein>
<dbReference type="PRINTS" id="PR00081">
    <property type="entry name" value="GDHRDH"/>
</dbReference>
<dbReference type="SMART" id="SM00822">
    <property type="entry name" value="PKS_KR"/>
    <property type="match status" value="1"/>
</dbReference>
<evidence type="ECO:0000256" key="2">
    <source>
        <dbReference type="ARBA" id="ARBA00023002"/>
    </source>
</evidence>
<evidence type="ECO:0000259" key="3">
    <source>
        <dbReference type="SMART" id="SM00822"/>
    </source>
</evidence>
<sequence>METLNPGNPFSLTGKRILVTGASSGIGRQIAISCSEMGAQLIITGRNAERLASTFSALAGKDHSQIPADLNQPADVEHLISKAGALNGLVHAAGTSKLVPFHLINQAHVENTFRDNTFAPVLLTRNLISRKKIASEASIIFIAAVASYAGPAASSAYSASKSALLGATRSMAKDLAKQGIRVNCIAPGYVQTPMLEKLNLAGANQNTRTEWTPLGMGEPEDIANATIFYLSNASQAINQSYFTIDGGISIGMNL</sequence>
<dbReference type="Gene3D" id="3.40.50.720">
    <property type="entry name" value="NAD(P)-binding Rossmann-like Domain"/>
    <property type="match status" value="1"/>
</dbReference>
<comment type="caution">
    <text evidence="4">The sequence shown here is derived from an EMBL/GenBank/DDBJ whole genome shotgun (WGS) entry which is preliminary data.</text>
</comment>
<gene>
    <name evidence="4" type="ORF">GCM10008066_26850</name>
</gene>
<dbReference type="InterPro" id="IPR002347">
    <property type="entry name" value="SDR_fam"/>
</dbReference>
<keyword evidence="2" id="KW-0560">Oxidoreductase</keyword>
<dbReference type="PANTHER" id="PTHR43477">
    <property type="entry name" value="DIHYDROANTICAPSIN 7-DEHYDROGENASE"/>
    <property type="match status" value="1"/>
</dbReference>
<dbReference type="InterPro" id="IPR036291">
    <property type="entry name" value="NAD(P)-bd_dom_sf"/>
</dbReference>
<evidence type="ECO:0000313" key="5">
    <source>
        <dbReference type="Proteomes" id="UP000642180"/>
    </source>
</evidence>
<dbReference type="Proteomes" id="UP000642180">
    <property type="component" value="Unassembled WGS sequence"/>
</dbReference>
<dbReference type="GO" id="GO:0016491">
    <property type="term" value="F:oxidoreductase activity"/>
    <property type="evidence" value="ECO:0007669"/>
    <property type="project" value="UniProtKB-KW"/>
</dbReference>
<proteinExistence type="inferred from homology"/>
<dbReference type="CDD" id="cd05233">
    <property type="entry name" value="SDR_c"/>
    <property type="match status" value="1"/>
</dbReference>
<feature type="domain" description="Ketoreductase" evidence="3">
    <location>
        <begin position="15"/>
        <end position="188"/>
    </location>
</feature>
<accession>A0A8J3AWM5</accession>
<dbReference type="InterPro" id="IPR051122">
    <property type="entry name" value="SDR_DHRS6-like"/>
</dbReference>
<name>A0A8J3AWM5_9BURK</name>
<evidence type="ECO:0000313" key="4">
    <source>
        <dbReference type="EMBL" id="GGI21006.1"/>
    </source>
</evidence>
<dbReference type="EMBL" id="BMDI01000003">
    <property type="protein sequence ID" value="GGI21006.1"/>
    <property type="molecule type" value="Genomic_DNA"/>
</dbReference>
<dbReference type="FunFam" id="3.40.50.720:FF:000084">
    <property type="entry name" value="Short-chain dehydrogenase reductase"/>
    <property type="match status" value="1"/>
</dbReference>
<dbReference type="SUPFAM" id="SSF51735">
    <property type="entry name" value="NAD(P)-binding Rossmann-fold domains"/>
    <property type="match status" value="1"/>
</dbReference>
<dbReference type="Pfam" id="PF13561">
    <property type="entry name" value="adh_short_C2"/>
    <property type="match status" value="1"/>
</dbReference>
<organism evidence="4 5">
    <name type="scientific">Oxalicibacterium faecigallinarum</name>
    <dbReference type="NCBI Taxonomy" id="573741"/>
    <lineage>
        <taxon>Bacteria</taxon>
        <taxon>Pseudomonadati</taxon>
        <taxon>Pseudomonadota</taxon>
        <taxon>Betaproteobacteria</taxon>
        <taxon>Burkholderiales</taxon>
        <taxon>Oxalobacteraceae</taxon>
        <taxon>Oxalicibacterium</taxon>
    </lineage>
</organism>
<comment type="similarity">
    <text evidence="1">Belongs to the short-chain dehydrogenases/reductases (SDR) family.</text>
</comment>
<dbReference type="PRINTS" id="PR00080">
    <property type="entry name" value="SDRFAMILY"/>
</dbReference>
<dbReference type="RefSeq" id="WP_188381901.1">
    <property type="nucleotide sequence ID" value="NZ_BMDI01000003.1"/>
</dbReference>
<dbReference type="PANTHER" id="PTHR43477:SF1">
    <property type="entry name" value="DIHYDROANTICAPSIN 7-DEHYDROGENASE"/>
    <property type="match status" value="1"/>
</dbReference>
<dbReference type="InterPro" id="IPR057326">
    <property type="entry name" value="KR_dom"/>
</dbReference>
<reference evidence="5" key="1">
    <citation type="journal article" date="2019" name="Int. J. Syst. Evol. Microbiol.">
        <title>The Global Catalogue of Microorganisms (GCM) 10K type strain sequencing project: providing services to taxonomists for standard genome sequencing and annotation.</title>
        <authorList>
            <consortium name="The Broad Institute Genomics Platform"/>
            <consortium name="The Broad Institute Genome Sequencing Center for Infectious Disease"/>
            <person name="Wu L."/>
            <person name="Ma J."/>
        </authorList>
    </citation>
    <scope>NUCLEOTIDE SEQUENCE [LARGE SCALE GENOMIC DNA]</scope>
    <source>
        <strain evidence="5">CCM 2767</strain>
    </source>
</reference>